<evidence type="ECO:0000256" key="2">
    <source>
        <dbReference type="ARBA" id="ARBA00006191"/>
    </source>
</evidence>
<evidence type="ECO:0000313" key="13">
    <source>
        <dbReference type="EMBL" id="KAJ3178008.1"/>
    </source>
</evidence>
<sequence length="280" mass="30490">MSGGIDSSVAAYLLLQQNYRVTGIYMQNWDSRDEDGSCPSHDDWADVQRVCARLRIPCFKVGYQREYWVGVFDGFLEAYAGGRTPNPDVDCNRVVKFGRFFEQFIKPDGATANTAPAAATDGVQAVFGTADYIATGHYARTDGDSLLRTPADPSKDQTYYLSTITGAALSRTLFPLGALHKARVKEIAREVALPASVATKAESMGICFVGKRPFKAFLEDYIAPQPGVMRSVDDLAIMGVHDGVWNFTVGQRARLGGADIKWYVCGTDVASGTVYIAPGR</sequence>
<dbReference type="Proteomes" id="UP001212152">
    <property type="component" value="Unassembled WGS sequence"/>
</dbReference>
<comment type="caution">
    <text evidence="13">The sequence shown here is derived from an EMBL/GenBank/DDBJ whole genome shotgun (WGS) entry which is preliminary data.</text>
</comment>
<keyword evidence="9" id="KW-0694">RNA-binding</keyword>
<evidence type="ECO:0000256" key="7">
    <source>
        <dbReference type="ARBA" id="ARBA00022741"/>
    </source>
</evidence>
<evidence type="ECO:0000256" key="1">
    <source>
        <dbReference type="ARBA" id="ARBA00003986"/>
    </source>
</evidence>
<dbReference type="EC" id="2.8.1.14" evidence="3"/>
<dbReference type="PANTHER" id="PTHR11933:SF5">
    <property type="entry name" value="MITOCHONDRIAL TRNA-SPECIFIC 2-THIOURIDYLASE 1"/>
    <property type="match status" value="1"/>
</dbReference>
<dbReference type="SUPFAM" id="SSF52402">
    <property type="entry name" value="Adenine nucleotide alpha hydrolases-like"/>
    <property type="match status" value="1"/>
</dbReference>
<comment type="catalytic activity">
    <reaction evidence="11">
        <text>5-taurinomethyluridine(34) in tRNA + S-sulfanyl-L-cysteinyl-[protein] + AH2 + ATP = 5-taurinomethyl-2-thiouridine(34) in tRNA + L-cysteinyl-[protein] + A + AMP + diphosphate + H(+)</text>
        <dbReference type="Rhea" id="RHEA:47040"/>
        <dbReference type="Rhea" id="RHEA-COMP:10131"/>
        <dbReference type="Rhea" id="RHEA-COMP:11726"/>
        <dbReference type="Rhea" id="RHEA-COMP:11732"/>
        <dbReference type="Rhea" id="RHEA-COMP:11733"/>
        <dbReference type="ChEBI" id="CHEBI:13193"/>
        <dbReference type="ChEBI" id="CHEBI:15378"/>
        <dbReference type="ChEBI" id="CHEBI:17499"/>
        <dbReference type="ChEBI" id="CHEBI:29950"/>
        <dbReference type="ChEBI" id="CHEBI:30616"/>
        <dbReference type="ChEBI" id="CHEBI:33019"/>
        <dbReference type="ChEBI" id="CHEBI:61963"/>
        <dbReference type="ChEBI" id="CHEBI:87171"/>
        <dbReference type="ChEBI" id="CHEBI:87172"/>
        <dbReference type="ChEBI" id="CHEBI:456215"/>
        <dbReference type="EC" id="2.8.1.14"/>
    </reaction>
</comment>
<evidence type="ECO:0000256" key="4">
    <source>
        <dbReference type="ARBA" id="ARBA00022555"/>
    </source>
</evidence>
<proteinExistence type="inferred from homology"/>
<dbReference type="GO" id="GO:0002143">
    <property type="term" value="P:tRNA wobble position uridine thiolation"/>
    <property type="evidence" value="ECO:0007669"/>
    <property type="project" value="TreeGrafter"/>
</dbReference>
<feature type="domain" description="tRNA-specific 2-thiouridylase MnmA-like central" evidence="12">
    <location>
        <begin position="215"/>
        <end position="277"/>
    </location>
</feature>
<accession>A0AAD5XMS1</accession>
<name>A0AAD5XMS1_9FUNG</name>
<keyword evidence="6" id="KW-0819">tRNA processing</keyword>
<keyword evidence="5" id="KW-0808">Transferase</keyword>
<keyword evidence="4" id="KW-0820">tRNA-binding</keyword>
<dbReference type="GO" id="GO:0016783">
    <property type="term" value="F:sulfurtransferase activity"/>
    <property type="evidence" value="ECO:0007669"/>
    <property type="project" value="InterPro"/>
</dbReference>
<gene>
    <name evidence="13" type="ORF">HDU87_003785</name>
</gene>
<dbReference type="Pfam" id="PF03054">
    <property type="entry name" value="tRNA_Me_trans"/>
    <property type="match status" value="1"/>
</dbReference>
<comment type="function">
    <text evidence="1">Catalyzes the 2-thiolation of uridine at the wobble position (U34) of mitochondrial tRNA(Lys), tRNA(Glu) and tRNA(Gln). Required for the formation of 5-taurinomethyl-2-thiouridine (tm5s2U) of mitochondrial tRNA(Lys), tRNA(Glu), and tRNA(Gln) at the wobble position. ATP is required to activate the C2 atom of the wobble base.</text>
</comment>
<keyword evidence="14" id="KW-1185">Reference proteome</keyword>
<dbReference type="AlphaFoldDB" id="A0AAD5XMS1"/>
<dbReference type="Gene3D" id="2.30.30.280">
    <property type="entry name" value="Adenine nucleotide alpha hydrolases-like domains"/>
    <property type="match status" value="1"/>
</dbReference>
<dbReference type="GO" id="GO:0000049">
    <property type="term" value="F:tRNA binding"/>
    <property type="evidence" value="ECO:0007669"/>
    <property type="project" value="UniProtKB-KW"/>
</dbReference>
<evidence type="ECO:0000256" key="9">
    <source>
        <dbReference type="ARBA" id="ARBA00022884"/>
    </source>
</evidence>
<protein>
    <recommendedName>
        <fullName evidence="3">tRNA-5-taurinomethyluridine 2-sulfurtransferase</fullName>
        <ecNumber evidence="3">2.8.1.14</ecNumber>
    </recommendedName>
</protein>
<dbReference type="NCBIfam" id="TIGR00420">
    <property type="entry name" value="trmU"/>
    <property type="match status" value="1"/>
</dbReference>
<evidence type="ECO:0000256" key="3">
    <source>
        <dbReference type="ARBA" id="ARBA00011953"/>
    </source>
</evidence>
<dbReference type="CDD" id="cd01998">
    <property type="entry name" value="MnmA_TRMU-like"/>
    <property type="match status" value="1"/>
</dbReference>
<dbReference type="InterPro" id="IPR014729">
    <property type="entry name" value="Rossmann-like_a/b/a_fold"/>
</dbReference>
<dbReference type="InterPro" id="IPR023382">
    <property type="entry name" value="MnmA-like_central_sf"/>
</dbReference>
<evidence type="ECO:0000256" key="10">
    <source>
        <dbReference type="ARBA" id="ARBA00023157"/>
    </source>
</evidence>
<dbReference type="Pfam" id="PF20259">
    <property type="entry name" value="tRNA_Me_trans_M"/>
    <property type="match status" value="1"/>
</dbReference>
<evidence type="ECO:0000259" key="12">
    <source>
        <dbReference type="Pfam" id="PF20259"/>
    </source>
</evidence>
<dbReference type="EMBL" id="JADGJQ010000029">
    <property type="protein sequence ID" value="KAJ3178008.1"/>
    <property type="molecule type" value="Genomic_DNA"/>
</dbReference>
<dbReference type="InterPro" id="IPR004506">
    <property type="entry name" value="MnmA-like"/>
</dbReference>
<evidence type="ECO:0000256" key="11">
    <source>
        <dbReference type="ARBA" id="ARBA00049564"/>
    </source>
</evidence>
<dbReference type="GO" id="GO:0005524">
    <property type="term" value="F:ATP binding"/>
    <property type="evidence" value="ECO:0007669"/>
    <property type="project" value="UniProtKB-KW"/>
</dbReference>
<organism evidence="13 14">
    <name type="scientific">Geranomyces variabilis</name>
    <dbReference type="NCBI Taxonomy" id="109894"/>
    <lineage>
        <taxon>Eukaryota</taxon>
        <taxon>Fungi</taxon>
        <taxon>Fungi incertae sedis</taxon>
        <taxon>Chytridiomycota</taxon>
        <taxon>Chytridiomycota incertae sedis</taxon>
        <taxon>Chytridiomycetes</taxon>
        <taxon>Spizellomycetales</taxon>
        <taxon>Powellomycetaceae</taxon>
        <taxon>Geranomyces</taxon>
    </lineage>
</organism>
<reference evidence="13" key="1">
    <citation type="submission" date="2020-05" db="EMBL/GenBank/DDBJ databases">
        <title>Phylogenomic resolution of chytrid fungi.</title>
        <authorList>
            <person name="Stajich J.E."/>
            <person name="Amses K."/>
            <person name="Simmons R."/>
            <person name="Seto K."/>
            <person name="Myers J."/>
            <person name="Bonds A."/>
            <person name="Quandt C.A."/>
            <person name="Barry K."/>
            <person name="Liu P."/>
            <person name="Grigoriev I."/>
            <person name="Longcore J.E."/>
            <person name="James T.Y."/>
        </authorList>
    </citation>
    <scope>NUCLEOTIDE SEQUENCE</scope>
    <source>
        <strain evidence="13">JEL0379</strain>
    </source>
</reference>
<dbReference type="Gene3D" id="3.40.50.620">
    <property type="entry name" value="HUPs"/>
    <property type="match status" value="1"/>
</dbReference>
<dbReference type="InterPro" id="IPR046884">
    <property type="entry name" value="MnmA-like_central"/>
</dbReference>
<evidence type="ECO:0000256" key="8">
    <source>
        <dbReference type="ARBA" id="ARBA00022840"/>
    </source>
</evidence>
<dbReference type="PANTHER" id="PTHR11933">
    <property type="entry name" value="TRNA 5-METHYLAMINOMETHYL-2-THIOURIDYLATE -METHYLTRANSFERASE"/>
    <property type="match status" value="1"/>
</dbReference>
<keyword evidence="10" id="KW-1015">Disulfide bond</keyword>
<comment type="similarity">
    <text evidence="2">Belongs to the MnmA/TRMU family.</text>
</comment>
<keyword evidence="7" id="KW-0547">Nucleotide-binding</keyword>
<keyword evidence="8" id="KW-0067">ATP-binding</keyword>
<evidence type="ECO:0000256" key="6">
    <source>
        <dbReference type="ARBA" id="ARBA00022694"/>
    </source>
</evidence>
<evidence type="ECO:0000313" key="14">
    <source>
        <dbReference type="Proteomes" id="UP001212152"/>
    </source>
</evidence>
<evidence type="ECO:0000256" key="5">
    <source>
        <dbReference type="ARBA" id="ARBA00022679"/>
    </source>
</evidence>